<dbReference type="EMBL" id="AFGF01000240">
    <property type="protein sequence ID" value="EGO62208.1"/>
    <property type="molecule type" value="Genomic_DNA"/>
</dbReference>
<protein>
    <submittedName>
        <fullName evidence="1">Uncharacterized protein</fullName>
    </submittedName>
</protein>
<proteinExistence type="predicted"/>
<dbReference type="STRING" id="1009370.ALO_19642"/>
<dbReference type="AlphaFoldDB" id="F7NP85"/>
<name>F7NP85_9FIRM</name>
<evidence type="ECO:0000313" key="2">
    <source>
        <dbReference type="Proteomes" id="UP000003240"/>
    </source>
</evidence>
<dbReference type="Proteomes" id="UP000003240">
    <property type="component" value="Unassembled WGS sequence"/>
</dbReference>
<organism evidence="1 2">
    <name type="scientific">Acetonema longum DSM 6540</name>
    <dbReference type="NCBI Taxonomy" id="1009370"/>
    <lineage>
        <taxon>Bacteria</taxon>
        <taxon>Bacillati</taxon>
        <taxon>Bacillota</taxon>
        <taxon>Negativicutes</taxon>
        <taxon>Acetonemataceae</taxon>
        <taxon>Acetonema</taxon>
    </lineage>
</organism>
<sequence length="44" mass="5392">MTRAVVEQQPERKNGNRHIINREPFFLVRQEFELVFLIQILLRI</sequence>
<gene>
    <name evidence="1" type="ORF">ALO_19642</name>
</gene>
<reference evidence="1 2" key="1">
    <citation type="journal article" date="2011" name="EMBO J.">
        <title>Structural diversity of bacterial flagellar motors.</title>
        <authorList>
            <person name="Chen S."/>
            <person name="Beeby M."/>
            <person name="Murphy G.E."/>
            <person name="Leadbetter J.R."/>
            <person name="Hendrixson D.R."/>
            <person name="Briegel A."/>
            <person name="Li Z."/>
            <person name="Shi J."/>
            <person name="Tocheva E.I."/>
            <person name="Muller A."/>
            <person name="Dobro M.J."/>
            <person name="Jensen G.J."/>
        </authorList>
    </citation>
    <scope>NUCLEOTIDE SEQUENCE [LARGE SCALE GENOMIC DNA]</scope>
    <source>
        <strain evidence="1 2">DSM 6540</strain>
    </source>
</reference>
<evidence type="ECO:0000313" key="1">
    <source>
        <dbReference type="EMBL" id="EGO62208.1"/>
    </source>
</evidence>
<accession>F7NP85</accession>
<comment type="caution">
    <text evidence="1">The sequence shown here is derived from an EMBL/GenBank/DDBJ whole genome shotgun (WGS) entry which is preliminary data.</text>
</comment>
<keyword evidence="2" id="KW-1185">Reference proteome</keyword>